<evidence type="ECO:0000313" key="2">
    <source>
        <dbReference type="EMBL" id="CAB4190192.1"/>
    </source>
</evidence>
<protein>
    <submittedName>
        <fullName evidence="2">PD-(D/E)XK nuclease superfamily</fullName>
    </submittedName>
</protein>
<dbReference type="EMBL" id="LR797156">
    <property type="protein sequence ID" value="CAB4190192.1"/>
    <property type="molecule type" value="Genomic_DNA"/>
</dbReference>
<accession>A0A6J5R2M7</accession>
<dbReference type="SUPFAM" id="SSF52980">
    <property type="entry name" value="Restriction endonuclease-like"/>
    <property type="match status" value="1"/>
</dbReference>
<reference evidence="2" key="1">
    <citation type="submission" date="2020-05" db="EMBL/GenBank/DDBJ databases">
        <authorList>
            <person name="Chiriac C."/>
            <person name="Salcher M."/>
            <person name="Ghai R."/>
            <person name="Kavagutti S V."/>
        </authorList>
    </citation>
    <scope>NUCLEOTIDE SEQUENCE</scope>
</reference>
<dbReference type="InterPro" id="IPR011604">
    <property type="entry name" value="PDDEXK-like_dom_sf"/>
</dbReference>
<organism evidence="2">
    <name type="scientific">uncultured Caudovirales phage</name>
    <dbReference type="NCBI Taxonomy" id="2100421"/>
    <lineage>
        <taxon>Viruses</taxon>
        <taxon>Duplodnaviria</taxon>
        <taxon>Heunggongvirae</taxon>
        <taxon>Uroviricota</taxon>
        <taxon>Caudoviricetes</taxon>
        <taxon>Peduoviridae</taxon>
        <taxon>Maltschvirus</taxon>
        <taxon>Maltschvirus maltsch</taxon>
    </lineage>
</organism>
<evidence type="ECO:0000259" key="1">
    <source>
        <dbReference type="Pfam" id="PF12705"/>
    </source>
</evidence>
<proteinExistence type="predicted"/>
<gene>
    <name evidence="2" type="ORF">UFOVP1193_42</name>
</gene>
<feature type="domain" description="PD-(D/E)XK endonuclease-like" evidence="1">
    <location>
        <begin position="100"/>
        <end position="214"/>
    </location>
</feature>
<feature type="domain" description="PD-(D/E)XK endonuclease-like" evidence="1">
    <location>
        <begin position="3"/>
        <end position="57"/>
    </location>
</feature>
<dbReference type="Pfam" id="PF12705">
    <property type="entry name" value="PDDEXK_1"/>
    <property type="match status" value="2"/>
</dbReference>
<dbReference type="InterPro" id="IPR038726">
    <property type="entry name" value="PDDEXK_AddAB-type"/>
</dbReference>
<dbReference type="InterPro" id="IPR011335">
    <property type="entry name" value="Restrct_endonuc-II-like"/>
</dbReference>
<sequence length="221" mass="24932">MITWSYSSIKTFDQCPKKYYHLKVAKDVKDTGSDATIYGQEVHKAAEDYVKFGTPIPAKFKFIEPTVASLNNIPGEKYTELKLGIKKTDAGYEPCGFFDKDVWWRGIADLLIVNRGKGWLVDYKTSKSAKYADTMQLDLLAGAAFLHFPQLQRIKSALAFVVCEAFPKKTHDAAKRDAYIEVFSPELERLAGAHETGVWNAKTGPLCGYCPVTSCEHYRRR</sequence>
<dbReference type="Gene3D" id="3.90.320.10">
    <property type="match status" value="1"/>
</dbReference>
<name>A0A6J5R2M7_9CAUD</name>